<dbReference type="Pfam" id="PF01979">
    <property type="entry name" value="Amidohydro_1"/>
    <property type="match status" value="1"/>
</dbReference>
<evidence type="ECO:0000259" key="1">
    <source>
        <dbReference type="Pfam" id="PF01979"/>
    </source>
</evidence>
<dbReference type="InterPro" id="IPR051781">
    <property type="entry name" value="Metallo-dep_Hydrolase"/>
</dbReference>
<dbReference type="GO" id="GO:0016810">
    <property type="term" value="F:hydrolase activity, acting on carbon-nitrogen (but not peptide) bonds"/>
    <property type="evidence" value="ECO:0007669"/>
    <property type="project" value="InterPro"/>
</dbReference>
<dbReference type="InterPro" id="IPR006680">
    <property type="entry name" value="Amidohydro-rel"/>
</dbReference>
<dbReference type="Gene3D" id="2.30.40.10">
    <property type="entry name" value="Urease, subunit C, domain 1"/>
    <property type="match status" value="2"/>
</dbReference>
<proteinExistence type="predicted"/>
<dbReference type="PANTHER" id="PTHR43135">
    <property type="entry name" value="ALPHA-D-RIBOSE 1-METHYLPHOSPHONATE 5-TRIPHOSPHATE DIPHOSPHATASE"/>
    <property type="match status" value="1"/>
</dbReference>
<accession>A0A916DRL5</accession>
<evidence type="ECO:0000313" key="2">
    <source>
        <dbReference type="EMBL" id="BDS10286.1"/>
    </source>
</evidence>
<gene>
    <name evidence="2" type="ORF">AsAng_0009940</name>
</gene>
<dbReference type="SUPFAM" id="SSF51338">
    <property type="entry name" value="Composite domain of metallo-dependent hydrolases"/>
    <property type="match status" value="1"/>
</dbReference>
<organism evidence="2 3">
    <name type="scientific">Aureispira anguillae</name>
    <dbReference type="NCBI Taxonomy" id="2864201"/>
    <lineage>
        <taxon>Bacteria</taxon>
        <taxon>Pseudomonadati</taxon>
        <taxon>Bacteroidota</taxon>
        <taxon>Saprospiria</taxon>
        <taxon>Saprospirales</taxon>
        <taxon>Saprospiraceae</taxon>
        <taxon>Aureispira</taxon>
    </lineage>
</organism>
<dbReference type="KEGG" id="aup:AsAng_0009940"/>
<dbReference type="InterPro" id="IPR032466">
    <property type="entry name" value="Metal_Hydrolase"/>
</dbReference>
<evidence type="ECO:0000313" key="3">
    <source>
        <dbReference type="Proteomes" id="UP001060919"/>
    </source>
</evidence>
<dbReference type="AlphaFoldDB" id="A0A916DRL5"/>
<reference evidence="2" key="1">
    <citation type="submission" date="2022-09" db="EMBL/GenBank/DDBJ databases">
        <title>Aureispira anguillicida sp. nov., isolated from Leptocephalus of Japanese eel Anguilla japonica.</title>
        <authorList>
            <person name="Yuasa K."/>
            <person name="Mekata T."/>
            <person name="Ikunari K."/>
        </authorList>
    </citation>
    <scope>NUCLEOTIDE SEQUENCE</scope>
    <source>
        <strain evidence="2">EL160426</strain>
    </source>
</reference>
<dbReference type="InterPro" id="IPR011059">
    <property type="entry name" value="Metal-dep_hydrolase_composite"/>
</dbReference>
<dbReference type="SUPFAM" id="SSF51556">
    <property type="entry name" value="Metallo-dependent hydrolases"/>
    <property type="match status" value="1"/>
</dbReference>
<keyword evidence="3" id="KW-1185">Reference proteome</keyword>
<protein>
    <submittedName>
        <fullName evidence="2">Amidohydrolase family protein</fullName>
    </submittedName>
</protein>
<feature type="domain" description="Amidohydrolase-related" evidence="1">
    <location>
        <begin position="79"/>
        <end position="409"/>
    </location>
</feature>
<dbReference type="PANTHER" id="PTHR43135:SF3">
    <property type="entry name" value="ALPHA-D-RIBOSE 1-METHYLPHOSPHONATE 5-TRIPHOSPHATE DIPHOSPHATASE"/>
    <property type="match status" value="1"/>
</dbReference>
<sequence length="425" mass="48359">MKRILIQMLSLLSISTIDAQEALQRLLIEDVNVIPMHIHTVLEHKDVVIENGEITQVRPHTDQDTSTYNLGRIDGRNKFLVPSFSDAHVHLPEQEDLAHFFLMNIMNGVTSLRSMRGAPWHLEIDQQAEFTPKLYLSSPPIHRSDSISPRKAEQLIANYQKAGFDFVKILSVKDQNTFDYLAGASKKYNFPLAGHCPSNISIFSLSNSNTFQSIEHLSGFFSLPDIESIKIAIDRTINAQIYHCPTLDWYYTGQVKESDLRKRAGVAFLPKKWINKWEEKIAAHLAESTAEGQEKERKISKQRFDTRLLYLGFIYRQGGLLLLSSDASGIYGIPGYGIHTEMQHYAQAKISNYDILKSTCYNLSAMFGEQHTWGTIKAGVYSDLVLLNSNPLDDIKNTTDIQGIIFKGKYYLQDDLKEQLKKLKD</sequence>
<dbReference type="Gene3D" id="3.20.20.140">
    <property type="entry name" value="Metal-dependent hydrolases"/>
    <property type="match status" value="1"/>
</dbReference>
<name>A0A916DRL5_9BACT</name>
<dbReference type="RefSeq" id="WP_264791611.1">
    <property type="nucleotide sequence ID" value="NZ_AP026867.1"/>
</dbReference>
<dbReference type="EMBL" id="AP026867">
    <property type="protein sequence ID" value="BDS10286.1"/>
    <property type="molecule type" value="Genomic_DNA"/>
</dbReference>
<dbReference type="Proteomes" id="UP001060919">
    <property type="component" value="Chromosome"/>
</dbReference>